<gene>
    <name evidence="1" type="ORF">L195_g061021</name>
</gene>
<evidence type="ECO:0000313" key="1">
    <source>
        <dbReference type="EMBL" id="PNX62163.1"/>
    </source>
</evidence>
<dbReference type="AlphaFoldDB" id="A0A2K3K7B4"/>
<name>A0A2K3K7B4_TRIPR</name>
<feature type="non-terminal residue" evidence="1">
    <location>
        <position position="1"/>
    </location>
</feature>
<reference evidence="1 2" key="1">
    <citation type="journal article" date="2014" name="Am. J. Bot.">
        <title>Genome assembly and annotation for red clover (Trifolium pratense; Fabaceae).</title>
        <authorList>
            <person name="Istvanek J."/>
            <person name="Jaros M."/>
            <person name="Krenek A."/>
            <person name="Repkova J."/>
        </authorList>
    </citation>
    <scope>NUCLEOTIDE SEQUENCE [LARGE SCALE GENOMIC DNA]</scope>
    <source>
        <strain evidence="2">cv. Tatra</strain>
        <tissue evidence="1">Young leaves</tissue>
    </source>
</reference>
<protein>
    <submittedName>
        <fullName evidence="1">Uncharacterized protein</fullName>
    </submittedName>
</protein>
<dbReference type="Proteomes" id="UP000236291">
    <property type="component" value="Unassembled WGS sequence"/>
</dbReference>
<comment type="caution">
    <text evidence="1">The sequence shown here is derived from an EMBL/GenBank/DDBJ whole genome shotgun (WGS) entry which is preliminary data.</text>
</comment>
<evidence type="ECO:0000313" key="2">
    <source>
        <dbReference type="Proteomes" id="UP000236291"/>
    </source>
</evidence>
<organism evidence="1 2">
    <name type="scientific">Trifolium pratense</name>
    <name type="common">Red clover</name>
    <dbReference type="NCBI Taxonomy" id="57577"/>
    <lineage>
        <taxon>Eukaryota</taxon>
        <taxon>Viridiplantae</taxon>
        <taxon>Streptophyta</taxon>
        <taxon>Embryophyta</taxon>
        <taxon>Tracheophyta</taxon>
        <taxon>Spermatophyta</taxon>
        <taxon>Magnoliopsida</taxon>
        <taxon>eudicotyledons</taxon>
        <taxon>Gunneridae</taxon>
        <taxon>Pentapetalae</taxon>
        <taxon>rosids</taxon>
        <taxon>fabids</taxon>
        <taxon>Fabales</taxon>
        <taxon>Fabaceae</taxon>
        <taxon>Papilionoideae</taxon>
        <taxon>50 kb inversion clade</taxon>
        <taxon>NPAAA clade</taxon>
        <taxon>Hologalegina</taxon>
        <taxon>IRL clade</taxon>
        <taxon>Trifolieae</taxon>
        <taxon>Trifolium</taxon>
    </lineage>
</organism>
<proteinExistence type="predicted"/>
<accession>A0A2K3K7B4</accession>
<sequence>VEALMCARSWLWAAENDGTSKVAQEYATMLNEMESDDEAELMESSFGYHFED</sequence>
<reference evidence="1 2" key="2">
    <citation type="journal article" date="2017" name="Front. Plant Sci.">
        <title>Gene Classification and Mining of Molecular Markers Useful in Red Clover (Trifolium pratense) Breeding.</title>
        <authorList>
            <person name="Istvanek J."/>
            <person name="Dluhosova J."/>
            <person name="Dluhos P."/>
            <person name="Patkova L."/>
            <person name="Nedelnik J."/>
            <person name="Repkova J."/>
        </authorList>
    </citation>
    <scope>NUCLEOTIDE SEQUENCE [LARGE SCALE GENOMIC DNA]</scope>
    <source>
        <strain evidence="2">cv. Tatra</strain>
        <tissue evidence="1">Young leaves</tissue>
    </source>
</reference>
<dbReference type="EMBL" id="ASHM01146113">
    <property type="protein sequence ID" value="PNX62163.1"/>
    <property type="molecule type" value="Genomic_DNA"/>
</dbReference>